<dbReference type="Gene3D" id="1.10.238.10">
    <property type="entry name" value="EF-hand"/>
    <property type="match status" value="1"/>
</dbReference>
<dbReference type="EMBL" id="JASCZI010181489">
    <property type="protein sequence ID" value="MED6183967.1"/>
    <property type="molecule type" value="Genomic_DNA"/>
</dbReference>
<proteinExistence type="predicted"/>
<dbReference type="InterPro" id="IPR002048">
    <property type="entry name" value="EF_hand_dom"/>
</dbReference>
<comment type="caution">
    <text evidence="2">The sequence shown here is derived from an EMBL/GenBank/DDBJ whole genome shotgun (WGS) entry which is preliminary data.</text>
</comment>
<dbReference type="InterPro" id="IPR011992">
    <property type="entry name" value="EF-hand-dom_pair"/>
</dbReference>
<organism evidence="2 3">
    <name type="scientific">Stylosanthes scabra</name>
    <dbReference type="NCBI Taxonomy" id="79078"/>
    <lineage>
        <taxon>Eukaryota</taxon>
        <taxon>Viridiplantae</taxon>
        <taxon>Streptophyta</taxon>
        <taxon>Embryophyta</taxon>
        <taxon>Tracheophyta</taxon>
        <taxon>Spermatophyta</taxon>
        <taxon>Magnoliopsida</taxon>
        <taxon>eudicotyledons</taxon>
        <taxon>Gunneridae</taxon>
        <taxon>Pentapetalae</taxon>
        <taxon>rosids</taxon>
        <taxon>fabids</taxon>
        <taxon>Fabales</taxon>
        <taxon>Fabaceae</taxon>
        <taxon>Papilionoideae</taxon>
        <taxon>50 kb inversion clade</taxon>
        <taxon>dalbergioids sensu lato</taxon>
        <taxon>Dalbergieae</taxon>
        <taxon>Pterocarpus clade</taxon>
        <taxon>Stylosanthes</taxon>
    </lineage>
</organism>
<name>A0ABU6WDN8_9FABA</name>
<feature type="domain" description="EF-hand" evidence="1">
    <location>
        <begin position="24"/>
        <end position="67"/>
    </location>
</feature>
<accession>A0ABU6WDN8</accession>
<protein>
    <recommendedName>
        <fullName evidence="1">EF-hand domain-containing protein</fullName>
    </recommendedName>
</protein>
<sequence length="101" mass="11511">MACFATLRTYKVIAMMLREVDTNSRGCISVEKLVSRVSSVVDIPMKEEDELREAFKVFDSKNNGRISIPSSPFHELAEVVLLPRSSPEQFRHRKSSTRQPV</sequence>
<evidence type="ECO:0000313" key="2">
    <source>
        <dbReference type="EMBL" id="MED6183967.1"/>
    </source>
</evidence>
<gene>
    <name evidence="2" type="ORF">PIB30_042837</name>
</gene>
<evidence type="ECO:0000313" key="3">
    <source>
        <dbReference type="Proteomes" id="UP001341840"/>
    </source>
</evidence>
<dbReference type="SUPFAM" id="SSF47473">
    <property type="entry name" value="EF-hand"/>
    <property type="match status" value="1"/>
</dbReference>
<reference evidence="2 3" key="1">
    <citation type="journal article" date="2023" name="Plants (Basel)">
        <title>Bridging the Gap: Combining Genomics and Transcriptomics Approaches to Understand Stylosanthes scabra, an Orphan Legume from the Brazilian Caatinga.</title>
        <authorList>
            <person name="Ferreira-Neto J.R.C."/>
            <person name="da Silva M.D."/>
            <person name="Binneck E."/>
            <person name="de Melo N.F."/>
            <person name="da Silva R.H."/>
            <person name="de Melo A.L.T.M."/>
            <person name="Pandolfi V."/>
            <person name="Bustamante F.O."/>
            <person name="Brasileiro-Vidal A.C."/>
            <person name="Benko-Iseppon A.M."/>
        </authorList>
    </citation>
    <scope>NUCLEOTIDE SEQUENCE [LARGE SCALE GENOMIC DNA]</scope>
    <source>
        <tissue evidence="2">Leaves</tissue>
    </source>
</reference>
<dbReference type="Pfam" id="PF13833">
    <property type="entry name" value="EF-hand_8"/>
    <property type="match status" value="1"/>
</dbReference>
<keyword evidence="3" id="KW-1185">Reference proteome</keyword>
<dbReference type="Proteomes" id="UP001341840">
    <property type="component" value="Unassembled WGS sequence"/>
</dbReference>
<evidence type="ECO:0000259" key="1">
    <source>
        <dbReference type="Pfam" id="PF13833"/>
    </source>
</evidence>